<accession>A0A507R071</accession>
<reference evidence="2 3" key="1">
    <citation type="submission" date="2019-06" db="EMBL/GenBank/DDBJ databases">
        <title>Wine fermentation using esterase from Monascus purpureus.</title>
        <authorList>
            <person name="Geng C."/>
            <person name="Zhang Y."/>
        </authorList>
    </citation>
    <scope>NUCLEOTIDE SEQUENCE [LARGE SCALE GENOMIC DNA]</scope>
    <source>
        <strain evidence="2">HQ1</strain>
    </source>
</reference>
<name>A0A507R071_MONPU</name>
<feature type="compositionally biased region" description="Basic and acidic residues" evidence="1">
    <location>
        <begin position="86"/>
        <end position="96"/>
    </location>
</feature>
<feature type="region of interest" description="Disordered" evidence="1">
    <location>
        <begin position="79"/>
        <end position="123"/>
    </location>
</feature>
<organism evidence="2 3">
    <name type="scientific">Monascus purpureus</name>
    <name type="common">Red mold</name>
    <name type="synonym">Monascus anka</name>
    <dbReference type="NCBI Taxonomy" id="5098"/>
    <lineage>
        <taxon>Eukaryota</taxon>
        <taxon>Fungi</taxon>
        <taxon>Dikarya</taxon>
        <taxon>Ascomycota</taxon>
        <taxon>Pezizomycotina</taxon>
        <taxon>Eurotiomycetes</taxon>
        <taxon>Eurotiomycetidae</taxon>
        <taxon>Eurotiales</taxon>
        <taxon>Aspergillaceae</taxon>
        <taxon>Monascus</taxon>
    </lineage>
</organism>
<evidence type="ECO:0000313" key="2">
    <source>
        <dbReference type="EMBL" id="TQB73686.1"/>
    </source>
</evidence>
<proteinExistence type="predicted"/>
<protein>
    <submittedName>
        <fullName evidence="2">Uncharacterized protein</fullName>
    </submittedName>
</protein>
<comment type="caution">
    <text evidence="2">The sequence shown here is derived from an EMBL/GenBank/DDBJ whole genome shotgun (WGS) entry which is preliminary data.</text>
</comment>
<dbReference type="AlphaFoldDB" id="A0A507R071"/>
<keyword evidence="3" id="KW-1185">Reference proteome</keyword>
<gene>
    <name evidence="2" type="ORF">MPDQ_005609</name>
</gene>
<evidence type="ECO:0000256" key="1">
    <source>
        <dbReference type="SAM" id="MobiDB-lite"/>
    </source>
</evidence>
<dbReference type="EMBL" id="VIFY01000040">
    <property type="protein sequence ID" value="TQB73686.1"/>
    <property type="molecule type" value="Genomic_DNA"/>
</dbReference>
<dbReference type="Proteomes" id="UP000319663">
    <property type="component" value="Unassembled WGS sequence"/>
</dbReference>
<sequence length="123" mass="13433">MICHFPETVSDSICPGHGLLWGHERHGGVRVQFASGDLSHSRERQLLAGTSTEGPEGQEEEFIIIDPNCNGTAMAWDSRTTWNEEAPQKGEKHEVSPDTTDQSTGRKRFAIAGSEIGPDTVSE</sequence>
<evidence type="ECO:0000313" key="3">
    <source>
        <dbReference type="Proteomes" id="UP000319663"/>
    </source>
</evidence>